<proteinExistence type="predicted"/>
<dbReference type="KEGG" id="ccin:107264439"/>
<protein>
    <submittedName>
        <fullName evidence="4">Uncharacterized protein LOC107264439</fullName>
    </submittedName>
</protein>
<feature type="signal peptide" evidence="1">
    <location>
        <begin position="1"/>
        <end position="20"/>
    </location>
</feature>
<reference evidence="4" key="1">
    <citation type="submission" date="2025-08" db="UniProtKB">
        <authorList>
            <consortium name="RefSeq"/>
        </authorList>
    </citation>
    <scope>IDENTIFICATION</scope>
</reference>
<dbReference type="Proteomes" id="UP000694920">
    <property type="component" value="Unplaced"/>
</dbReference>
<name>A0AAJ7FER2_CEPCN</name>
<dbReference type="InterPro" id="IPR011330">
    <property type="entry name" value="Glyco_hydro/deAcase_b/a-brl"/>
</dbReference>
<accession>A0AAJ7FER2</accession>
<dbReference type="RefSeq" id="XP_015588162.1">
    <property type="nucleotide sequence ID" value="XM_015732676.2"/>
</dbReference>
<dbReference type="GO" id="GO:0005975">
    <property type="term" value="P:carbohydrate metabolic process"/>
    <property type="evidence" value="ECO:0007669"/>
    <property type="project" value="InterPro"/>
</dbReference>
<feature type="chain" id="PRO_5042468789" evidence="1">
    <location>
        <begin position="21"/>
        <end position="380"/>
    </location>
</feature>
<evidence type="ECO:0000259" key="2">
    <source>
        <dbReference type="PROSITE" id="PS51677"/>
    </source>
</evidence>
<dbReference type="GeneID" id="107264439"/>
<gene>
    <name evidence="4" type="primary">LOC107264439</name>
</gene>
<keyword evidence="3" id="KW-1185">Reference proteome</keyword>
<dbReference type="GO" id="GO:0016810">
    <property type="term" value="F:hydrolase activity, acting on carbon-nitrogen (but not peptide) bonds"/>
    <property type="evidence" value="ECO:0007669"/>
    <property type="project" value="InterPro"/>
</dbReference>
<dbReference type="InterPro" id="IPR002509">
    <property type="entry name" value="NODB_dom"/>
</dbReference>
<feature type="domain" description="NodB homology" evidence="2">
    <location>
        <begin position="55"/>
        <end position="310"/>
    </location>
</feature>
<dbReference type="CTD" id="36934"/>
<dbReference type="AlphaFoldDB" id="A0AAJ7FER2"/>
<dbReference type="PROSITE" id="PS51677">
    <property type="entry name" value="NODB"/>
    <property type="match status" value="1"/>
</dbReference>
<dbReference type="CDD" id="cd10975">
    <property type="entry name" value="CE4_CDA_like_2"/>
    <property type="match status" value="1"/>
</dbReference>
<dbReference type="PANTHER" id="PTHR45985">
    <property type="match status" value="1"/>
</dbReference>
<keyword evidence="1" id="KW-0732">Signal</keyword>
<organism evidence="3 4">
    <name type="scientific">Cephus cinctus</name>
    <name type="common">Wheat stem sawfly</name>
    <dbReference type="NCBI Taxonomy" id="211228"/>
    <lineage>
        <taxon>Eukaryota</taxon>
        <taxon>Metazoa</taxon>
        <taxon>Ecdysozoa</taxon>
        <taxon>Arthropoda</taxon>
        <taxon>Hexapoda</taxon>
        <taxon>Insecta</taxon>
        <taxon>Pterygota</taxon>
        <taxon>Neoptera</taxon>
        <taxon>Endopterygota</taxon>
        <taxon>Hymenoptera</taxon>
        <taxon>Cephoidea</taxon>
        <taxon>Cephidae</taxon>
        <taxon>Cephus</taxon>
    </lineage>
</organism>
<dbReference type="PANTHER" id="PTHR45985:SF8">
    <property type="entry name" value="CHITIN DEACETYLASE-LIKE 9, ISOFORM A"/>
    <property type="match status" value="1"/>
</dbReference>
<evidence type="ECO:0000313" key="4">
    <source>
        <dbReference type="RefSeq" id="XP_015588162.1"/>
    </source>
</evidence>
<evidence type="ECO:0000313" key="3">
    <source>
        <dbReference type="Proteomes" id="UP000694920"/>
    </source>
</evidence>
<dbReference type="SUPFAM" id="SSF88713">
    <property type="entry name" value="Glycoside hydrolase/deacetylase"/>
    <property type="match status" value="1"/>
</dbReference>
<sequence>MGRLRVAVVTLCVLLARVQSLKLADPCNEATCKLPECKCSGTDSNSKIPIDKIPQIVLLTFDDAVNYLTYDYFQDALFDLKNPDGCPIGVTHFLSHEYTDYTKVHDLWKRGHEIALHSVSHSAVYNYWRNIDVKTFSSEFGDMRKIVNYFAKIPSSELRGVRLPFLQTSGNVSFQAMKELGLLYDSSLPSIHFVNPPLWPYSLDYQSIQDCVIEPCPTASFPGVWEIPMTVWEDQNNIPCSMVDSCLNIPETGSGVAQWMIQQFEKYYKGSRAPFPVFMHASWFSKNEEYFKAYKLFIKHLQSLPDVYLVNMNKAIEWIKNPKPLTAAKPFGNCEVRKPEAPCPTPLSCGYYNQGSEIWMTSCASKCPANFPWLGNPLGN</sequence>
<dbReference type="InterPro" id="IPR052740">
    <property type="entry name" value="CE4"/>
</dbReference>
<evidence type="ECO:0000256" key="1">
    <source>
        <dbReference type="SAM" id="SignalP"/>
    </source>
</evidence>
<dbReference type="Gene3D" id="3.20.20.370">
    <property type="entry name" value="Glycoside hydrolase/deacetylase"/>
    <property type="match status" value="1"/>
</dbReference>